<feature type="region of interest" description="Disordered" evidence="2">
    <location>
        <begin position="128"/>
        <end position="151"/>
    </location>
</feature>
<sequence length="825" mass="83483">MLYNRFKEHVVNDKKKMYKRGSQWVVASAFVVLFGGTTLGVEAQPVEAATSGVANVTLSKNGNASQKAPVAQQSQQNESQASKVATPQSSAEATVTGKADNTVVSSAAVQNTAIASSSSAAATYAAASTANNPGSGSDSSSMTQAEWQAQKAKYDQAKSSAAASEAAAKAQAENAKSSYADQITQQAEAQKEKDGSAFDQLQASGSASLAAMQSSQASSYAAASQAADKTIADLNAQRQTPDIPVGDGGTLDYVAKTGSWTNIATTDDAKQKTWNGNFLIQNLPVFSNEKSNSVANMTDKEVMAYYDEGGSLQQEHDDINTPSWALTDTVKNNNLSKAQALEVNQYAMMLINNYRQALGLSPVKTTTDFLSLVQQRGATLINDRTLHHDPEIIDRIFKDYGGAPECLAGNDIDGYMGSRTGDPTMIEVFQSIADSINGMFNDDTDSGQGHRGIFLDEAAQVGGFSYQKTAGGWVLNYNSTDESVSGENIATVPDKISGITDNNQQIDLKITKVKNSLDDLKAQQTKEYQIAYSAYVDAQKVLYAKITNDDTLLFAIPKMIKEYNQKQDAAVDALIKKLDAQVSQLDPGPEPTSGAGSSASSAGSSASSSASSSSASSAGSSTSSSASSSSASSAGSSASSSASSSSASSAGSSAPSSASSSSASSAGSSASSSASSSSASSAGSSASSSASSSSASSAGSSASSSASSSSASSSGSSASSSASSSSASSTGSSASSSASSSSASSAGTTAASNTSSSSTSSVAVAPLGTTQSTNSQPMSRMAQKNGKHAYPATGEGQTGLLLAEAGAAIIAVLGFAGVRKARHAK</sequence>
<feature type="region of interest" description="Disordered" evidence="2">
    <location>
        <begin position="64"/>
        <end position="97"/>
    </location>
</feature>
<accession>A0A7Y7UKI2</accession>
<feature type="compositionally biased region" description="Polar residues" evidence="2">
    <location>
        <begin position="83"/>
        <end position="93"/>
    </location>
</feature>
<dbReference type="Proteomes" id="UP000542889">
    <property type="component" value="Unassembled WGS sequence"/>
</dbReference>
<keyword evidence="3" id="KW-1133">Transmembrane helix</keyword>
<evidence type="ECO:0000313" key="5">
    <source>
        <dbReference type="Proteomes" id="UP000542889"/>
    </source>
</evidence>
<name>A0A7Y7UKI2_LACRH</name>
<keyword evidence="3" id="KW-0812">Transmembrane</keyword>
<dbReference type="NCBIfam" id="TIGR03715">
    <property type="entry name" value="KxYKxGKxW"/>
    <property type="match status" value="1"/>
</dbReference>
<proteinExistence type="predicted"/>
<gene>
    <name evidence="4" type="ORF">HWN39_13885</name>
</gene>
<evidence type="ECO:0000256" key="2">
    <source>
        <dbReference type="SAM" id="MobiDB-lite"/>
    </source>
</evidence>
<feature type="region of interest" description="Disordered" evidence="2">
    <location>
        <begin position="583"/>
        <end position="791"/>
    </location>
</feature>
<feature type="compositionally biased region" description="Polar residues" evidence="2">
    <location>
        <begin position="768"/>
        <end position="778"/>
    </location>
</feature>
<dbReference type="PANTHER" id="PTHR13328:SF4">
    <property type="entry name" value="NEGATIVE ELONGATION FACTOR A"/>
    <property type="match status" value="1"/>
</dbReference>
<dbReference type="Pfam" id="PF19258">
    <property type="entry name" value="KxYKxGKxW_sig"/>
    <property type="match status" value="1"/>
</dbReference>
<reference evidence="4 5" key="1">
    <citation type="submission" date="2020-06" db="EMBL/GenBank/DDBJ databases">
        <title>Lactobacillus rhamnosus QC,genome.</title>
        <authorList>
            <person name="Yi H."/>
            <person name="Jin M."/>
        </authorList>
    </citation>
    <scope>NUCLEOTIDE SEQUENCE [LARGE SCALE GENOMIC DNA]</scope>
    <source>
        <strain evidence="4 5">QC</strain>
    </source>
</reference>
<keyword evidence="3" id="KW-0472">Membrane</keyword>
<feature type="transmembrane region" description="Helical" evidence="3">
    <location>
        <begin position="799"/>
        <end position="818"/>
    </location>
</feature>
<dbReference type="RefSeq" id="WP_176818725.1">
    <property type="nucleotide sequence ID" value="NZ_JABXWP010000032.1"/>
</dbReference>
<dbReference type="InterPro" id="IPR052828">
    <property type="entry name" value="NELF-A_domain"/>
</dbReference>
<dbReference type="PANTHER" id="PTHR13328">
    <property type="entry name" value="NEGATIVE ELONGATION FACTOR A NELF-A"/>
    <property type="match status" value="1"/>
</dbReference>
<dbReference type="InterPro" id="IPR027607">
    <property type="entry name" value="Surf_Exclu_SEC10/PgrA"/>
</dbReference>
<feature type="compositionally biased region" description="Low complexity" evidence="2">
    <location>
        <begin position="593"/>
        <end position="761"/>
    </location>
</feature>
<dbReference type="InterPro" id="IPR022263">
    <property type="entry name" value="KxYKxGKxW"/>
</dbReference>
<dbReference type="EMBL" id="JABXWP010000032">
    <property type="protein sequence ID" value="NVO89560.1"/>
    <property type="molecule type" value="Genomic_DNA"/>
</dbReference>
<feature type="compositionally biased region" description="Low complexity" evidence="2">
    <location>
        <begin position="71"/>
        <end position="82"/>
    </location>
</feature>
<evidence type="ECO:0000256" key="1">
    <source>
        <dbReference type="ARBA" id="ARBA00022729"/>
    </source>
</evidence>
<keyword evidence="1" id="KW-0732">Signal</keyword>
<feature type="compositionally biased region" description="Polar residues" evidence="2">
    <location>
        <begin position="179"/>
        <end position="188"/>
    </location>
</feature>
<dbReference type="AlphaFoldDB" id="A0A7Y7UKI2"/>
<feature type="region of interest" description="Disordered" evidence="2">
    <location>
        <begin position="176"/>
        <end position="197"/>
    </location>
</feature>
<dbReference type="NCBIfam" id="TIGR04320">
    <property type="entry name" value="Surf_Exclu_PgrA"/>
    <property type="match status" value="1"/>
</dbReference>
<protein>
    <submittedName>
        <fullName evidence="4">SEC10/PgrA surface exclusion domain-containing protein</fullName>
    </submittedName>
</protein>
<organism evidence="4 5">
    <name type="scientific">Lacticaseibacillus rhamnosus</name>
    <name type="common">Lactobacillus rhamnosus</name>
    <dbReference type="NCBI Taxonomy" id="47715"/>
    <lineage>
        <taxon>Bacteria</taxon>
        <taxon>Bacillati</taxon>
        <taxon>Bacillota</taxon>
        <taxon>Bacilli</taxon>
        <taxon>Lactobacillales</taxon>
        <taxon>Lactobacillaceae</taxon>
        <taxon>Lacticaseibacillus</taxon>
    </lineage>
</organism>
<feature type="compositionally biased region" description="Polar residues" evidence="2">
    <location>
        <begin position="131"/>
        <end position="147"/>
    </location>
</feature>
<evidence type="ECO:0000313" key="4">
    <source>
        <dbReference type="EMBL" id="NVO89560.1"/>
    </source>
</evidence>
<comment type="caution">
    <text evidence="4">The sequence shown here is derived from an EMBL/GenBank/DDBJ whole genome shotgun (WGS) entry which is preliminary data.</text>
</comment>
<evidence type="ECO:0000256" key="3">
    <source>
        <dbReference type="SAM" id="Phobius"/>
    </source>
</evidence>